<accession>A0A8J3P082</accession>
<keyword evidence="2" id="KW-1185">Reference proteome</keyword>
<dbReference type="EMBL" id="BONH01000016">
    <property type="protein sequence ID" value="GIF98606.1"/>
    <property type="molecule type" value="Genomic_DNA"/>
</dbReference>
<reference evidence="1 2" key="1">
    <citation type="submission" date="2021-01" db="EMBL/GenBank/DDBJ databases">
        <title>Whole genome shotgun sequence of Catellatospora citrea NBRC 14495.</title>
        <authorList>
            <person name="Komaki H."/>
            <person name="Tamura T."/>
        </authorList>
    </citation>
    <scope>NUCLEOTIDE SEQUENCE [LARGE SCALE GENOMIC DNA]</scope>
    <source>
        <strain evidence="1 2">NBRC 14495</strain>
    </source>
</reference>
<gene>
    <name evidence="1" type="ORF">Cci01nite_37000</name>
</gene>
<sequence>MKIVPAAGRATSLANIRQLHTVNAQSDRIVKEAARRAVNAQPNSPTLVVAAFQSSI</sequence>
<name>A0A8J3P082_9ACTN</name>
<proteinExistence type="predicted"/>
<protein>
    <submittedName>
        <fullName evidence="1">Uncharacterized protein</fullName>
    </submittedName>
</protein>
<evidence type="ECO:0000313" key="1">
    <source>
        <dbReference type="EMBL" id="GIF98606.1"/>
    </source>
</evidence>
<dbReference type="AlphaFoldDB" id="A0A8J3P082"/>
<dbReference type="Proteomes" id="UP000659904">
    <property type="component" value="Unassembled WGS sequence"/>
</dbReference>
<comment type="caution">
    <text evidence="1">The sequence shown here is derived from an EMBL/GenBank/DDBJ whole genome shotgun (WGS) entry which is preliminary data.</text>
</comment>
<evidence type="ECO:0000313" key="2">
    <source>
        <dbReference type="Proteomes" id="UP000659904"/>
    </source>
</evidence>
<organism evidence="1 2">
    <name type="scientific">Catellatospora citrea</name>
    <dbReference type="NCBI Taxonomy" id="53366"/>
    <lineage>
        <taxon>Bacteria</taxon>
        <taxon>Bacillati</taxon>
        <taxon>Actinomycetota</taxon>
        <taxon>Actinomycetes</taxon>
        <taxon>Micromonosporales</taxon>
        <taxon>Micromonosporaceae</taxon>
        <taxon>Catellatospora</taxon>
    </lineage>
</organism>